<dbReference type="OrthoDB" id="2837729at2"/>
<evidence type="ECO:0000313" key="1">
    <source>
        <dbReference type="EMBL" id="RDU36569.1"/>
    </source>
</evidence>
<gene>
    <name evidence="1" type="ORF">DRW41_13685</name>
</gene>
<keyword evidence="2" id="KW-1185">Reference proteome</keyword>
<sequence>MTIDTRFPFYDHVLGLLTPFLPMIVNDMSSQIIDWDVDEPEDDEVYADTVYETEMDGEFADEGDIDYLNIAISFERGFFPDSQVEDAFDESQECDYEVIIKPFFTIKPYILFGLHNNKTKQFFAEVTEFNDFHPIEILERFALLIHALFKDESLYNKIFIMTSMAHLSIRELIAFDEPTYIKGKSGDIQYVSSPYFELDNPSIHEFLIKQKHYN</sequence>
<name>A0A3D8GQV9_9BACI</name>
<organism evidence="1 2">
    <name type="scientific">Neobacillus piezotolerans</name>
    <dbReference type="NCBI Taxonomy" id="2259171"/>
    <lineage>
        <taxon>Bacteria</taxon>
        <taxon>Bacillati</taxon>
        <taxon>Bacillota</taxon>
        <taxon>Bacilli</taxon>
        <taxon>Bacillales</taxon>
        <taxon>Bacillaceae</taxon>
        <taxon>Neobacillus</taxon>
    </lineage>
</organism>
<protein>
    <submittedName>
        <fullName evidence="1">Uncharacterized protein</fullName>
    </submittedName>
</protein>
<dbReference type="Proteomes" id="UP000257144">
    <property type="component" value="Unassembled WGS sequence"/>
</dbReference>
<comment type="caution">
    <text evidence="1">The sequence shown here is derived from an EMBL/GenBank/DDBJ whole genome shotgun (WGS) entry which is preliminary data.</text>
</comment>
<dbReference type="RefSeq" id="WP_115452562.1">
    <property type="nucleotide sequence ID" value="NZ_QNQT01000005.1"/>
</dbReference>
<proteinExistence type="predicted"/>
<accession>A0A3D8GQV9</accession>
<dbReference type="EMBL" id="QNQT01000005">
    <property type="protein sequence ID" value="RDU36569.1"/>
    <property type="molecule type" value="Genomic_DNA"/>
</dbReference>
<evidence type="ECO:0000313" key="2">
    <source>
        <dbReference type="Proteomes" id="UP000257144"/>
    </source>
</evidence>
<dbReference type="AlphaFoldDB" id="A0A3D8GQV9"/>
<reference evidence="1 2" key="1">
    <citation type="submission" date="2018-07" db="EMBL/GenBank/DDBJ databases">
        <title>Bacillus sp. YLB-04 draft genome sequence.</title>
        <authorList>
            <person name="Yu L."/>
            <person name="Tang X."/>
        </authorList>
    </citation>
    <scope>NUCLEOTIDE SEQUENCE [LARGE SCALE GENOMIC DNA]</scope>
    <source>
        <strain evidence="1 2">YLB-04</strain>
    </source>
</reference>